<dbReference type="Proteomes" id="UP000314294">
    <property type="component" value="Unassembled WGS sequence"/>
</dbReference>
<proteinExistence type="predicted"/>
<keyword evidence="1" id="KW-0732">Signal</keyword>
<dbReference type="AlphaFoldDB" id="A0A4Z2ILF7"/>
<dbReference type="PROSITE" id="PS51257">
    <property type="entry name" value="PROKAR_LIPOPROTEIN"/>
    <property type="match status" value="1"/>
</dbReference>
<evidence type="ECO:0008006" key="4">
    <source>
        <dbReference type="Google" id="ProtNLM"/>
    </source>
</evidence>
<gene>
    <name evidence="2" type="ORF">EYF80_011153</name>
</gene>
<keyword evidence="3" id="KW-1185">Reference proteome</keyword>
<feature type="chain" id="PRO_5021199170" description="Secreted protein" evidence="1">
    <location>
        <begin position="29"/>
        <end position="77"/>
    </location>
</feature>
<comment type="caution">
    <text evidence="2">The sequence shown here is derived from an EMBL/GenBank/DDBJ whole genome shotgun (WGS) entry which is preliminary data.</text>
</comment>
<name>A0A4Z2ILF7_9TELE</name>
<evidence type="ECO:0000313" key="3">
    <source>
        <dbReference type="Proteomes" id="UP000314294"/>
    </source>
</evidence>
<sequence>MERLASALAHGAQTVLVALIAGCQLLGTKPPLSEDHSESCSKQNKTLSPTTRERFDIFGTIECCRDEPCLVWNGNRK</sequence>
<evidence type="ECO:0000313" key="2">
    <source>
        <dbReference type="EMBL" id="TNN78558.1"/>
    </source>
</evidence>
<reference evidence="2 3" key="1">
    <citation type="submission" date="2019-03" db="EMBL/GenBank/DDBJ databases">
        <title>First draft genome of Liparis tanakae, snailfish: a comprehensive survey of snailfish specific genes.</title>
        <authorList>
            <person name="Kim W."/>
            <person name="Song I."/>
            <person name="Jeong J.-H."/>
            <person name="Kim D."/>
            <person name="Kim S."/>
            <person name="Ryu S."/>
            <person name="Song J.Y."/>
            <person name="Lee S.K."/>
        </authorList>
    </citation>
    <scope>NUCLEOTIDE SEQUENCE [LARGE SCALE GENOMIC DNA]</scope>
    <source>
        <tissue evidence="2">Muscle</tissue>
    </source>
</reference>
<evidence type="ECO:0000256" key="1">
    <source>
        <dbReference type="SAM" id="SignalP"/>
    </source>
</evidence>
<protein>
    <recommendedName>
        <fullName evidence="4">Secreted protein</fullName>
    </recommendedName>
</protein>
<feature type="signal peptide" evidence="1">
    <location>
        <begin position="1"/>
        <end position="28"/>
    </location>
</feature>
<organism evidence="2 3">
    <name type="scientific">Liparis tanakae</name>
    <name type="common">Tanaka's snailfish</name>
    <dbReference type="NCBI Taxonomy" id="230148"/>
    <lineage>
        <taxon>Eukaryota</taxon>
        <taxon>Metazoa</taxon>
        <taxon>Chordata</taxon>
        <taxon>Craniata</taxon>
        <taxon>Vertebrata</taxon>
        <taxon>Euteleostomi</taxon>
        <taxon>Actinopterygii</taxon>
        <taxon>Neopterygii</taxon>
        <taxon>Teleostei</taxon>
        <taxon>Neoteleostei</taxon>
        <taxon>Acanthomorphata</taxon>
        <taxon>Eupercaria</taxon>
        <taxon>Perciformes</taxon>
        <taxon>Cottioidei</taxon>
        <taxon>Cottales</taxon>
        <taxon>Liparidae</taxon>
        <taxon>Liparis</taxon>
    </lineage>
</organism>
<dbReference type="EMBL" id="SRLO01000072">
    <property type="protein sequence ID" value="TNN78558.1"/>
    <property type="molecule type" value="Genomic_DNA"/>
</dbReference>
<accession>A0A4Z2ILF7</accession>